<feature type="compositionally biased region" description="Polar residues" evidence="1">
    <location>
        <begin position="693"/>
        <end position="703"/>
    </location>
</feature>
<evidence type="ECO:0000259" key="2">
    <source>
        <dbReference type="Pfam" id="PF25823"/>
    </source>
</evidence>
<feature type="region of interest" description="Disordered" evidence="1">
    <location>
        <begin position="768"/>
        <end position="799"/>
    </location>
</feature>
<feature type="region of interest" description="Disordered" evidence="1">
    <location>
        <begin position="1166"/>
        <end position="1216"/>
    </location>
</feature>
<accession>A0ABR4D2D0</accession>
<dbReference type="InterPro" id="IPR042403">
    <property type="entry name" value="Spt21/Ams2"/>
</dbReference>
<dbReference type="Pfam" id="PF25823">
    <property type="entry name" value="Ams2-SPT21_N"/>
    <property type="match status" value="1"/>
</dbReference>
<feature type="region of interest" description="Disordered" evidence="1">
    <location>
        <begin position="1"/>
        <end position="36"/>
    </location>
</feature>
<feature type="compositionally biased region" description="Basic residues" evidence="1">
    <location>
        <begin position="307"/>
        <end position="317"/>
    </location>
</feature>
<feature type="compositionally biased region" description="Polar residues" evidence="1">
    <location>
        <begin position="981"/>
        <end position="999"/>
    </location>
</feature>
<dbReference type="InterPro" id="IPR057725">
    <property type="entry name" value="Ams2-SPT21_N"/>
</dbReference>
<feature type="compositionally biased region" description="Polar residues" evidence="1">
    <location>
        <begin position="352"/>
        <end position="361"/>
    </location>
</feature>
<name>A0ABR4D2D0_9HELO</name>
<dbReference type="PANTHER" id="PTHR39147:SF1">
    <property type="entry name" value="PROTEIN SPT21"/>
    <property type="match status" value="1"/>
</dbReference>
<feature type="compositionally biased region" description="Polar residues" evidence="1">
    <location>
        <begin position="783"/>
        <end position="792"/>
    </location>
</feature>
<feature type="region of interest" description="Disordered" evidence="1">
    <location>
        <begin position="274"/>
        <end position="367"/>
    </location>
</feature>
<feature type="compositionally biased region" description="Low complexity" evidence="1">
    <location>
        <begin position="1195"/>
        <end position="1212"/>
    </location>
</feature>
<feature type="region of interest" description="Disordered" evidence="1">
    <location>
        <begin position="948"/>
        <end position="1055"/>
    </location>
</feature>
<protein>
    <recommendedName>
        <fullName evidence="2">Ams2/SPT21 N-terminal domain-containing protein</fullName>
    </recommendedName>
</protein>
<keyword evidence="4" id="KW-1185">Reference proteome</keyword>
<feature type="region of interest" description="Disordered" evidence="1">
    <location>
        <begin position="1358"/>
        <end position="1387"/>
    </location>
</feature>
<feature type="compositionally biased region" description="Basic residues" evidence="1">
    <location>
        <begin position="969"/>
        <end position="979"/>
    </location>
</feature>
<dbReference type="Proteomes" id="UP001595075">
    <property type="component" value="Unassembled WGS sequence"/>
</dbReference>
<feature type="compositionally biased region" description="Polar residues" evidence="1">
    <location>
        <begin position="1175"/>
        <end position="1193"/>
    </location>
</feature>
<dbReference type="SUPFAM" id="SSF57716">
    <property type="entry name" value="Glucocorticoid receptor-like (DNA-binding domain)"/>
    <property type="match status" value="1"/>
</dbReference>
<feature type="compositionally biased region" description="Pro residues" evidence="1">
    <location>
        <begin position="1"/>
        <end position="11"/>
    </location>
</feature>
<dbReference type="PANTHER" id="PTHR39147">
    <property type="entry name" value="PROTEIN SPT21"/>
    <property type="match status" value="1"/>
</dbReference>
<comment type="caution">
    <text evidence="3">The sequence shown here is derived from an EMBL/GenBank/DDBJ whole genome shotgun (WGS) entry which is preliminary data.</text>
</comment>
<proteinExistence type="predicted"/>
<feature type="domain" description="Ams2/SPT21 N-terminal" evidence="2">
    <location>
        <begin position="36"/>
        <end position="176"/>
    </location>
</feature>
<dbReference type="InterPro" id="IPR013088">
    <property type="entry name" value="Znf_NHR/GATA"/>
</dbReference>
<feature type="compositionally biased region" description="Low complexity" evidence="1">
    <location>
        <begin position="673"/>
        <end position="691"/>
    </location>
</feature>
<sequence length="1387" mass="151323">MSTPTGQPPGMSPWTSQAQTPPAAPAPSNGGNEDGVSVRPMRLKVLYTFDDQNKTNCLARWPQVLQIQTIAMDETTLIGVIELKTCIDAIVQCSPELVTRLGQDYTVYAYDYSEYDNPLVGQGMLSRALTAASPTPDVPAGQSRQLITGRVCKNILGIFTNGVKETLEVKLRLVPVPTMLQGEYVNTMEKYREMNKGMNSGTDGQEWNSFLQSAPNIGQMAKNNSPAHVMNNMSSNMREGMSMEVMNQLLSPHLQQPPAQDPFNQLSYTPVQTGMNMNAENFGNESRSTKTAAEKAKKPSRPSSRASVKRPRGRKPKATAASAIGGNTSGYEEGTDGDDGPANKKRAKVTKTDWNSNTTLGMTPDSLRVAAGTSGSLRLFRPIAAHPNAGPATNHLQDIPRAPTPVPHLPNQHLHRDQAPPQSSLRRDSSAQLPQLPPQNVSSYPSLHQPEDQVRTSIESAHPSPERNFSPVETPPDISSSPPVMRTRPPSTIRSSPPCPSSPVLPQMPRTDSGFMSGSLEELFGEEEDPMEPTNDYDFGFASQEQFGERPAAAQAYSPHGGSDLDFVIQEETPGNMELLPTRMPVIDIPTQGRARAAKKRAESMASEDGQSLPPLKKNKRPPIRRTMSQSDIRPTQYQPQKSSLGPKSPQNVSQSEEELEHHSQSQPPPDTRQPSQIRQPSQSRLSQPPINAASNAPISTSFEPAAFPTCTAAFSQNTTQAPSPAALQQVAPTPMPAPPPVPAPRSRPTSRSGMIARTASMGSLTLPQIPQIPASDPILPPSSLQRSQTWSEAPHPASEAPMPGIQMQPQVQMTQQAPPAIDYRRPAPVPYSRTLNAKKASIKEKLELAIANGEMPPFCANCGAIDTPTWRKAWSQDLPGVPGYYEYSDDPGCVTTIVILTRDAEGKPTSHKLIKKFLGPEEDQKDFDEFLLCNPCGIWMSKYRTQRPEDKWGNGGPQERARGEQKKRSTQRLSRPRKPPTSSAVMPTSEANIPQSDTYFPASDANFPMSEAPGPPDGISPGDATGLQQAAALAEKSQRQRSTSAQPKKRLNAMTSDAASAALRRAIQSSPARWVGTQHSPIELEEEDSLGSTRRVLFPSPGKDASPKVLGEVVANVVHIATDFRSPKESMVAVEGQNKENMPPAVGDDDVDAEFLQLFEEEMSKSNEIERPTTPVQKSPTQNPFKTPTRQTPSHRPVTRSVTRSVRSNRSAKSPSELLTFTRTPIRTPGSATRRMLSPRIVDGVFESPFTRTLNQMMLEANNRTPDHNDRMQTLDMELDFGNLPELPNLGQGPGDMSFNMEDFFSTDVPMPSSPPRIGNYQIYEDPVTAMSNMNKLDWSEFGKFATEHVAAEGDVVIKEEPVNSPTKLTAKEKDGAEDSTRAASS</sequence>
<feature type="region of interest" description="Disordered" evidence="1">
    <location>
        <begin position="576"/>
        <end position="753"/>
    </location>
</feature>
<evidence type="ECO:0000313" key="3">
    <source>
        <dbReference type="EMBL" id="KAL2075484.1"/>
    </source>
</evidence>
<dbReference type="Gene3D" id="3.30.50.10">
    <property type="entry name" value="Erythroid Transcription Factor GATA-1, subunit A"/>
    <property type="match status" value="1"/>
</dbReference>
<feature type="compositionally biased region" description="Basic and acidic residues" evidence="1">
    <location>
        <begin position="1371"/>
        <end position="1387"/>
    </location>
</feature>
<gene>
    <name evidence="3" type="ORF">VTL71DRAFT_427</name>
</gene>
<feature type="compositionally biased region" description="Polar residues" evidence="1">
    <location>
        <begin position="420"/>
        <end position="446"/>
    </location>
</feature>
<organism evidence="3 4">
    <name type="scientific">Oculimacula yallundae</name>
    <dbReference type="NCBI Taxonomy" id="86028"/>
    <lineage>
        <taxon>Eukaryota</taxon>
        <taxon>Fungi</taxon>
        <taxon>Dikarya</taxon>
        <taxon>Ascomycota</taxon>
        <taxon>Pezizomycotina</taxon>
        <taxon>Leotiomycetes</taxon>
        <taxon>Helotiales</taxon>
        <taxon>Ploettnerulaceae</taxon>
        <taxon>Oculimacula</taxon>
    </lineage>
</organism>
<reference evidence="3 4" key="1">
    <citation type="journal article" date="2024" name="Commun. Biol.">
        <title>Comparative genomic analysis of thermophilic fungi reveals convergent evolutionary adaptations and gene losses.</title>
        <authorList>
            <person name="Steindorff A.S."/>
            <person name="Aguilar-Pontes M.V."/>
            <person name="Robinson A.J."/>
            <person name="Andreopoulos B."/>
            <person name="LaButti K."/>
            <person name="Kuo A."/>
            <person name="Mondo S."/>
            <person name="Riley R."/>
            <person name="Otillar R."/>
            <person name="Haridas S."/>
            <person name="Lipzen A."/>
            <person name="Grimwood J."/>
            <person name="Schmutz J."/>
            <person name="Clum A."/>
            <person name="Reid I.D."/>
            <person name="Moisan M.C."/>
            <person name="Butler G."/>
            <person name="Nguyen T.T.M."/>
            <person name="Dewar K."/>
            <person name="Conant G."/>
            <person name="Drula E."/>
            <person name="Henrissat B."/>
            <person name="Hansel C."/>
            <person name="Singer S."/>
            <person name="Hutchinson M.I."/>
            <person name="de Vries R.P."/>
            <person name="Natvig D.O."/>
            <person name="Powell A.J."/>
            <person name="Tsang A."/>
            <person name="Grigoriev I.V."/>
        </authorList>
    </citation>
    <scope>NUCLEOTIDE SEQUENCE [LARGE SCALE GENOMIC DNA]</scope>
    <source>
        <strain evidence="3 4">CBS 494.80</strain>
    </source>
</reference>
<feature type="region of interest" description="Disordered" evidence="1">
    <location>
        <begin position="385"/>
        <end position="517"/>
    </location>
</feature>
<feature type="compositionally biased region" description="Polar residues" evidence="1">
    <location>
        <begin position="627"/>
        <end position="653"/>
    </location>
</feature>
<feature type="compositionally biased region" description="Polar residues" evidence="1">
    <location>
        <begin position="713"/>
        <end position="723"/>
    </location>
</feature>
<dbReference type="EMBL" id="JAZHXI010000001">
    <property type="protein sequence ID" value="KAL2075484.1"/>
    <property type="molecule type" value="Genomic_DNA"/>
</dbReference>
<feature type="compositionally biased region" description="Pro residues" evidence="1">
    <location>
        <begin position="734"/>
        <end position="746"/>
    </location>
</feature>
<evidence type="ECO:0000256" key="1">
    <source>
        <dbReference type="SAM" id="MobiDB-lite"/>
    </source>
</evidence>
<feature type="compositionally biased region" description="Polar residues" evidence="1">
    <location>
        <begin position="274"/>
        <end position="291"/>
    </location>
</feature>
<evidence type="ECO:0000313" key="4">
    <source>
        <dbReference type="Proteomes" id="UP001595075"/>
    </source>
</evidence>